<dbReference type="SMART" id="SM00448">
    <property type="entry name" value="REC"/>
    <property type="match status" value="1"/>
</dbReference>
<dbReference type="RefSeq" id="WP_328987143.1">
    <property type="nucleotide sequence ID" value="NZ_CP121472.1"/>
</dbReference>
<evidence type="ECO:0000259" key="2">
    <source>
        <dbReference type="PROSITE" id="PS50110"/>
    </source>
</evidence>
<dbReference type="PROSITE" id="PS50883">
    <property type="entry name" value="EAL"/>
    <property type="match status" value="1"/>
</dbReference>
<dbReference type="InterPro" id="IPR001633">
    <property type="entry name" value="EAL_dom"/>
</dbReference>
<dbReference type="SUPFAM" id="SSF52172">
    <property type="entry name" value="CheY-like"/>
    <property type="match status" value="1"/>
</dbReference>
<proteinExistence type="predicted"/>
<dbReference type="PANTHER" id="PTHR33121">
    <property type="entry name" value="CYCLIC DI-GMP PHOSPHODIESTERASE PDEF"/>
    <property type="match status" value="1"/>
</dbReference>
<organism evidence="4 5">
    <name type="scientific">Thiorhodovibrio winogradskyi</name>
    <dbReference type="NCBI Taxonomy" id="77007"/>
    <lineage>
        <taxon>Bacteria</taxon>
        <taxon>Pseudomonadati</taxon>
        <taxon>Pseudomonadota</taxon>
        <taxon>Gammaproteobacteria</taxon>
        <taxon>Chromatiales</taxon>
        <taxon>Chromatiaceae</taxon>
        <taxon>Thiorhodovibrio</taxon>
    </lineage>
</organism>
<dbReference type="SMART" id="SM00052">
    <property type="entry name" value="EAL"/>
    <property type="match status" value="1"/>
</dbReference>
<accession>A0ABZ0S6I1</accession>
<sequence>MRVLCLDDDPRMARVLTRMIGALGHECRFCSSLPEFKASAMLWLPDLLVLDLGLGQHTGLDVIAWLTRLPVAPPVLLASGFGTDVMDTARRFARDSGLQVIGQVSKANLAKELPEALRADWPSTSQPSTKTTLDTPISVELLRDRIFAGAIEPRFQPIVDLQTGHIRGVEVLSRLRLADGGLLPPSRFIPLAESSGLISALTQALIARLIEMSARLDALSVQHLGLNLSWNSLNAGEAEALISPLVSALADGCHLDIELTETVSPANLQMLRRTGAELRLLGARIAIDDFGTGYSSVRNLAELPVDVLKIDMSFVREMFDSAKGLAILRGIIHLGHDIGLELIAEGVENQDQRQALVKAGVGYAQGFLFHPPMSLSHLEEVQGPPSRVQPASVGAALSRVLAA</sequence>
<dbReference type="Pfam" id="PF00072">
    <property type="entry name" value="Response_reg"/>
    <property type="match status" value="1"/>
</dbReference>
<feature type="modified residue" description="4-aspartylphosphate" evidence="1">
    <location>
        <position position="51"/>
    </location>
</feature>
<keyword evidence="1" id="KW-0597">Phosphoprotein</keyword>
<dbReference type="InterPro" id="IPR035919">
    <property type="entry name" value="EAL_sf"/>
</dbReference>
<dbReference type="EMBL" id="CP121472">
    <property type="protein sequence ID" value="WPL16596.1"/>
    <property type="molecule type" value="Genomic_DNA"/>
</dbReference>
<dbReference type="SUPFAM" id="SSF141868">
    <property type="entry name" value="EAL domain-like"/>
    <property type="match status" value="1"/>
</dbReference>
<reference evidence="4 5" key="1">
    <citation type="journal article" date="2023" name="Microorganisms">
        <title>Thiorhodovibrio frisius and Trv. litoralis spp. nov., Two Novel Members from a Clade of Fastidious Purple Sulfur Bacteria That Exhibit Unique Red-Shifted Light-Harvesting Capabilities.</title>
        <authorList>
            <person name="Methner A."/>
            <person name="Kuzyk S.B."/>
            <person name="Petersen J."/>
            <person name="Bauer S."/>
            <person name="Brinkmann H."/>
            <person name="Sichau K."/>
            <person name="Wanner G."/>
            <person name="Wolf J."/>
            <person name="Neumann-Schaal M."/>
            <person name="Henke P."/>
            <person name="Tank M."/>
            <person name="Sproer C."/>
            <person name="Bunk B."/>
            <person name="Overmann J."/>
        </authorList>
    </citation>
    <scope>NUCLEOTIDE SEQUENCE [LARGE SCALE GENOMIC DNA]</scope>
    <source>
        <strain evidence="4 5">DSM 6702</strain>
    </source>
</reference>
<gene>
    <name evidence="4" type="primary">yahA</name>
    <name evidence="4" type="ORF">Thiowin_01563</name>
</gene>
<protein>
    <submittedName>
        <fullName evidence="4">Cyclic di-GMP phosphodiesterase YahA</fullName>
        <ecNumber evidence="4">3.1.4.-</ecNumber>
    </submittedName>
</protein>
<evidence type="ECO:0000313" key="5">
    <source>
        <dbReference type="Proteomes" id="UP001432180"/>
    </source>
</evidence>
<feature type="domain" description="EAL" evidence="3">
    <location>
        <begin position="130"/>
        <end position="386"/>
    </location>
</feature>
<dbReference type="Pfam" id="PF00563">
    <property type="entry name" value="EAL"/>
    <property type="match status" value="1"/>
</dbReference>
<dbReference type="InterPro" id="IPR050706">
    <property type="entry name" value="Cyclic-di-GMP_PDE-like"/>
</dbReference>
<keyword evidence="5" id="KW-1185">Reference proteome</keyword>
<dbReference type="Proteomes" id="UP001432180">
    <property type="component" value="Chromosome"/>
</dbReference>
<dbReference type="InterPro" id="IPR001789">
    <property type="entry name" value="Sig_transdc_resp-reg_receiver"/>
</dbReference>
<keyword evidence="4" id="KW-0378">Hydrolase</keyword>
<dbReference type="EC" id="3.1.4.-" evidence="4"/>
<evidence type="ECO:0000256" key="1">
    <source>
        <dbReference type="PROSITE-ProRule" id="PRU00169"/>
    </source>
</evidence>
<evidence type="ECO:0000259" key="3">
    <source>
        <dbReference type="PROSITE" id="PS50883"/>
    </source>
</evidence>
<dbReference type="GO" id="GO:0016787">
    <property type="term" value="F:hydrolase activity"/>
    <property type="evidence" value="ECO:0007669"/>
    <property type="project" value="UniProtKB-KW"/>
</dbReference>
<dbReference type="CDD" id="cd01948">
    <property type="entry name" value="EAL"/>
    <property type="match status" value="1"/>
</dbReference>
<dbReference type="InterPro" id="IPR011006">
    <property type="entry name" value="CheY-like_superfamily"/>
</dbReference>
<dbReference type="Gene3D" id="3.20.20.450">
    <property type="entry name" value="EAL domain"/>
    <property type="match status" value="1"/>
</dbReference>
<dbReference type="PROSITE" id="PS50110">
    <property type="entry name" value="RESPONSE_REGULATORY"/>
    <property type="match status" value="1"/>
</dbReference>
<name>A0ABZ0S6I1_9GAMM</name>
<evidence type="ECO:0000313" key="4">
    <source>
        <dbReference type="EMBL" id="WPL16596.1"/>
    </source>
</evidence>
<dbReference type="PANTHER" id="PTHR33121:SF70">
    <property type="entry name" value="SIGNALING PROTEIN YKOW"/>
    <property type="match status" value="1"/>
</dbReference>
<dbReference type="Gene3D" id="3.40.50.2300">
    <property type="match status" value="1"/>
</dbReference>
<feature type="domain" description="Response regulatory" evidence="2">
    <location>
        <begin position="2"/>
        <end position="121"/>
    </location>
</feature>